<comment type="cofactor">
    <cofactor evidence="2">
        <name>Mg(2+)</name>
        <dbReference type="ChEBI" id="CHEBI:18420"/>
    </cofactor>
</comment>
<evidence type="ECO:0000256" key="9">
    <source>
        <dbReference type="ARBA" id="ARBA00022741"/>
    </source>
</evidence>
<evidence type="ECO:0000256" key="6">
    <source>
        <dbReference type="ARBA" id="ARBA00013061"/>
    </source>
</evidence>
<keyword evidence="7 16" id="KW-0808">Transferase</keyword>
<feature type="binding site" evidence="14">
    <location>
        <begin position="62"/>
        <end position="65"/>
    </location>
    <ligand>
        <name>substrate</name>
    </ligand>
</feature>
<comment type="catalytic activity">
    <reaction evidence="1 16">
        <text>(2R)-3-phosphoglycerate + ATP = (2R)-3-phospho-glyceroyl phosphate + ADP</text>
        <dbReference type="Rhea" id="RHEA:14801"/>
        <dbReference type="ChEBI" id="CHEBI:30616"/>
        <dbReference type="ChEBI" id="CHEBI:57604"/>
        <dbReference type="ChEBI" id="CHEBI:58272"/>
        <dbReference type="ChEBI" id="CHEBI:456216"/>
        <dbReference type="EC" id="2.7.2.3"/>
    </reaction>
</comment>
<feature type="binding site" evidence="15">
    <location>
        <position position="342"/>
    </location>
    <ligand>
        <name>ATP</name>
        <dbReference type="ChEBI" id="CHEBI:30616"/>
    </ligand>
</feature>
<dbReference type="Proteomes" id="UP000594262">
    <property type="component" value="Unplaced"/>
</dbReference>
<feature type="binding site" evidence="14">
    <location>
        <begin position="23"/>
        <end position="25"/>
    </location>
    <ligand>
        <name>substrate</name>
    </ligand>
</feature>
<feature type="binding site" evidence="14">
    <location>
        <position position="38"/>
    </location>
    <ligand>
        <name>(2R)-3-phosphoglycerate</name>
        <dbReference type="ChEBI" id="CHEBI:58272"/>
    </ligand>
</feature>
<dbReference type="EC" id="2.7.2.3" evidence="6 16"/>
<evidence type="ECO:0000256" key="17">
    <source>
        <dbReference type="RuleBase" id="RU000696"/>
    </source>
</evidence>
<dbReference type="GO" id="GO:0006094">
    <property type="term" value="P:gluconeogenesis"/>
    <property type="evidence" value="ECO:0007669"/>
    <property type="project" value="TreeGrafter"/>
</dbReference>
<keyword evidence="19" id="KW-1185">Reference proteome</keyword>
<dbReference type="PANTHER" id="PTHR11406:SF0">
    <property type="entry name" value="PHOSPHOGLYCERATE KINASE"/>
    <property type="match status" value="1"/>
</dbReference>
<dbReference type="GO" id="GO:0006096">
    <property type="term" value="P:glycolytic process"/>
    <property type="evidence" value="ECO:0007669"/>
    <property type="project" value="UniProtKB-UniPathway"/>
</dbReference>
<dbReference type="GO" id="GO:0043531">
    <property type="term" value="F:ADP binding"/>
    <property type="evidence" value="ECO:0007669"/>
    <property type="project" value="TreeGrafter"/>
</dbReference>
<reference evidence="18" key="1">
    <citation type="submission" date="2021-01" db="UniProtKB">
        <authorList>
            <consortium name="EnsemblMetazoa"/>
        </authorList>
    </citation>
    <scope>IDENTIFICATION</scope>
</reference>
<evidence type="ECO:0000256" key="15">
    <source>
        <dbReference type="PIRSR" id="PIRSR000724-2"/>
    </source>
</evidence>
<dbReference type="GO" id="GO:0005524">
    <property type="term" value="F:ATP binding"/>
    <property type="evidence" value="ECO:0007669"/>
    <property type="project" value="UniProtKB-KW"/>
</dbReference>
<dbReference type="EnsemblMetazoa" id="CLYHEMT010493.1">
    <property type="protein sequence ID" value="CLYHEMP010493.1"/>
    <property type="gene ID" value="CLYHEMG010493"/>
</dbReference>
<dbReference type="GO" id="GO:0005829">
    <property type="term" value="C:cytosol"/>
    <property type="evidence" value="ECO:0007669"/>
    <property type="project" value="TreeGrafter"/>
</dbReference>
<proteinExistence type="inferred from homology"/>
<evidence type="ECO:0000256" key="12">
    <source>
        <dbReference type="ARBA" id="ARBA00022842"/>
    </source>
</evidence>
<evidence type="ECO:0000256" key="8">
    <source>
        <dbReference type="ARBA" id="ARBA00022723"/>
    </source>
</evidence>
<dbReference type="InterPro" id="IPR001576">
    <property type="entry name" value="Phosphoglycerate_kinase"/>
</dbReference>
<evidence type="ECO:0000313" key="18">
    <source>
        <dbReference type="EnsemblMetazoa" id="CLYHEMP010493.1"/>
    </source>
</evidence>
<dbReference type="GO" id="GO:0046872">
    <property type="term" value="F:metal ion binding"/>
    <property type="evidence" value="ECO:0007669"/>
    <property type="project" value="UniProtKB-KW"/>
</dbReference>
<evidence type="ECO:0000313" key="19">
    <source>
        <dbReference type="Proteomes" id="UP000594262"/>
    </source>
</evidence>
<comment type="similarity">
    <text evidence="5 16">Belongs to the phosphoglycerate kinase family.</text>
</comment>
<dbReference type="InterPro" id="IPR015824">
    <property type="entry name" value="Phosphoglycerate_kinase_N"/>
</dbReference>
<keyword evidence="8" id="KW-0479">Metal-binding</keyword>
<dbReference type="RefSeq" id="XP_066918380.1">
    <property type="nucleotide sequence ID" value="XM_067062279.1"/>
</dbReference>
<evidence type="ECO:0000256" key="1">
    <source>
        <dbReference type="ARBA" id="ARBA00000642"/>
    </source>
</evidence>
<sequence length="415" mass="44512">MTLQKANLKSQDVAGKRILMRVDFNVPLKDGKISNNQRIVAALPSIKHCLEKGAKSVVLMSHLGRPDGQRNEKFTLAPVAEELKTLLGRDVTFLQDCVGDNVIQAVQTATDGSVILLENLRFHIEEEGKGVNETGLKVKAEADAVKTFRESLSKLGDVYVNDAFGTAHRAHSSMVGVSSETRVAGFLMEKELKYFEKVLEKPDRPFLAILGGAKVADKIQLINNILDKVNELIIGGGMAFTFLKVINNIEIGSSLYDEEGAAIVPKIMETAKEKGVTIHLPTDFVCASKFSNDAEIKMGNLKDGVPAGYMGLDIGPESVAQFSKVIDNAKLVFWNGPSGVFEMSKFAEGTKSIMDKVCEATQRGVTTVIGGGDTAAAVIQFGKADQVSHVSTGGGASIELLEGKELPGVAFLSNA</sequence>
<name>A0A7M5VEZ4_9CNID</name>
<dbReference type="InterPro" id="IPR036043">
    <property type="entry name" value="Phosphoglycerate_kinase_sf"/>
</dbReference>
<accession>A0A7M5VEZ4</accession>
<feature type="binding site" evidence="15">
    <location>
        <position position="311"/>
    </location>
    <ligand>
        <name>ATP</name>
        <dbReference type="ChEBI" id="CHEBI:30616"/>
    </ligand>
</feature>
<comment type="subcellular location">
    <subcellularLocation>
        <location evidence="3">Cytoplasm</location>
    </subcellularLocation>
</comment>
<keyword evidence="9" id="KW-0547">Nucleotide-binding</keyword>
<comment type="pathway">
    <text evidence="4 16">Carbohydrate degradation; glycolysis; pyruvate from D-glyceraldehyde 3-phosphate: step 2/5.</text>
</comment>
<organism evidence="18 19">
    <name type="scientific">Clytia hemisphaerica</name>
    <dbReference type="NCBI Taxonomy" id="252671"/>
    <lineage>
        <taxon>Eukaryota</taxon>
        <taxon>Metazoa</taxon>
        <taxon>Cnidaria</taxon>
        <taxon>Hydrozoa</taxon>
        <taxon>Hydroidolina</taxon>
        <taxon>Leptothecata</taxon>
        <taxon>Obeliida</taxon>
        <taxon>Clytiidae</taxon>
        <taxon>Clytia</taxon>
    </lineage>
</organism>
<dbReference type="SUPFAM" id="SSF53748">
    <property type="entry name" value="Phosphoglycerate kinase"/>
    <property type="match status" value="1"/>
</dbReference>
<dbReference type="PRINTS" id="PR00477">
    <property type="entry name" value="PHGLYCKINASE"/>
</dbReference>
<dbReference type="Pfam" id="PF00162">
    <property type="entry name" value="PGK"/>
    <property type="match status" value="1"/>
</dbReference>
<evidence type="ECO:0000256" key="10">
    <source>
        <dbReference type="ARBA" id="ARBA00022777"/>
    </source>
</evidence>
<feature type="binding site" evidence="15">
    <location>
        <begin position="371"/>
        <end position="374"/>
    </location>
    <ligand>
        <name>ATP</name>
        <dbReference type="ChEBI" id="CHEBI:30616"/>
    </ligand>
</feature>
<dbReference type="GeneID" id="136805732"/>
<evidence type="ECO:0000256" key="13">
    <source>
        <dbReference type="ARBA" id="ARBA00023152"/>
    </source>
</evidence>
<dbReference type="AlphaFoldDB" id="A0A7M5VEZ4"/>
<keyword evidence="12" id="KW-0460">Magnesium</keyword>
<evidence type="ECO:0000256" key="4">
    <source>
        <dbReference type="ARBA" id="ARBA00004838"/>
    </source>
</evidence>
<dbReference type="FunFam" id="3.40.50.1260:FF:000031">
    <property type="entry name" value="Phosphoglycerate kinase 1"/>
    <property type="match status" value="1"/>
</dbReference>
<evidence type="ECO:0000256" key="2">
    <source>
        <dbReference type="ARBA" id="ARBA00001946"/>
    </source>
</evidence>
<evidence type="ECO:0000256" key="5">
    <source>
        <dbReference type="ARBA" id="ARBA00008982"/>
    </source>
</evidence>
<comment type="subunit">
    <text evidence="17">Monomer.</text>
</comment>
<keyword evidence="11 15" id="KW-0067">ATP-binding</keyword>
<dbReference type="FunFam" id="3.40.50.1260:FF:000019">
    <property type="entry name" value="Phosphoglycerate kinase 1"/>
    <property type="match status" value="1"/>
</dbReference>
<feature type="binding site" evidence="15">
    <location>
        <position position="218"/>
    </location>
    <ligand>
        <name>ATP</name>
        <dbReference type="ChEBI" id="CHEBI:30616"/>
    </ligand>
</feature>
<dbReference type="PANTHER" id="PTHR11406">
    <property type="entry name" value="PHOSPHOGLYCERATE KINASE"/>
    <property type="match status" value="1"/>
</dbReference>
<evidence type="ECO:0000256" key="14">
    <source>
        <dbReference type="PIRSR" id="PIRSR000724-1"/>
    </source>
</evidence>
<dbReference type="HAMAP" id="MF_00145">
    <property type="entry name" value="Phosphoglyc_kinase"/>
    <property type="match status" value="1"/>
</dbReference>
<dbReference type="GO" id="GO:0004618">
    <property type="term" value="F:phosphoglycerate kinase activity"/>
    <property type="evidence" value="ECO:0007669"/>
    <property type="project" value="UniProtKB-EC"/>
</dbReference>
<dbReference type="PIRSF" id="PIRSF000724">
    <property type="entry name" value="Pgk"/>
    <property type="match status" value="1"/>
</dbReference>
<keyword evidence="10 16" id="KW-0418">Kinase</keyword>
<feature type="binding site" evidence="14">
    <location>
        <position position="121"/>
    </location>
    <ligand>
        <name>(2R)-3-phosphoglycerate</name>
        <dbReference type="ChEBI" id="CHEBI:58272"/>
    </ligand>
</feature>
<keyword evidence="13" id="KW-0324">Glycolysis</keyword>
<protein>
    <recommendedName>
        <fullName evidence="6 16">Phosphoglycerate kinase</fullName>
        <ecNumber evidence="6 16">2.7.2.3</ecNumber>
    </recommendedName>
</protein>
<dbReference type="CDD" id="cd00318">
    <property type="entry name" value="Phosphoglycerate_kinase"/>
    <property type="match status" value="1"/>
</dbReference>
<dbReference type="OrthoDB" id="275353at2759"/>
<feature type="binding site" evidence="14">
    <location>
        <position position="169"/>
    </location>
    <ligand>
        <name>(2R)-3-phosphoglycerate</name>
        <dbReference type="ChEBI" id="CHEBI:58272"/>
    </ligand>
</feature>
<evidence type="ECO:0000256" key="16">
    <source>
        <dbReference type="RuleBase" id="RU000532"/>
    </source>
</evidence>
<evidence type="ECO:0000256" key="3">
    <source>
        <dbReference type="ARBA" id="ARBA00004496"/>
    </source>
</evidence>
<evidence type="ECO:0000256" key="11">
    <source>
        <dbReference type="ARBA" id="ARBA00022840"/>
    </source>
</evidence>
<dbReference type="Gene3D" id="3.40.50.1260">
    <property type="entry name" value="Phosphoglycerate kinase, N-terminal domain"/>
    <property type="match status" value="3"/>
</dbReference>
<evidence type="ECO:0000256" key="7">
    <source>
        <dbReference type="ARBA" id="ARBA00022679"/>
    </source>
</evidence>
<dbReference type="UniPathway" id="UPA00109">
    <property type="reaction ID" value="UER00185"/>
</dbReference>